<protein>
    <submittedName>
        <fullName evidence="2">TIR domain-containing protein</fullName>
    </submittedName>
</protein>
<dbReference type="EMBL" id="RAQO01000008">
    <property type="protein sequence ID" value="RKF15826.1"/>
    <property type="molecule type" value="Genomic_DNA"/>
</dbReference>
<dbReference type="PROSITE" id="PS51534">
    <property type="entry name" value="SEFIR"/>
    <property type="match status" value="1"/>
</dbReference>
<comment type="caution">
    <text evidence="2">The sequence shown here is derived from an EMBL/GenBank/DDBJ whole genome shotgun (WGS) entry which is preliminary data.</text>
</comment>
<sequence>MCGLLSVKFLGDILSNPKVFVSYSWDSEEHKTWVRELSERLIKNGIDARLDQWHVAPGQSLTQFMEQEATTSDHVIIICTTNYNQKSTSRMGGVGYEQQIISGQIASGIQREKFIPLIRDGEFSAGENCSIPPHFLGIYAIDMRDDKALDSSLETLLRAIYKEPLHKAPEIGKKPDFTNIVHQVSESFEELRLATLDLDGYHLLSGLAQHHRTPETFDMPSEEYRRNIKEGTLVKLPFEISVPEDDELGDISAERMWVILNKKNGPYYEGTLDSIPVCSDEQNFIEHGQSIIFLPEHVIDISDEKEISDKPSGQGIPFIDNVAVAMNFLSEINEIESIFASYVGAGRVLDENVNGERIDVYLANIVNGQHKYRHIHNQDPDLKEKWNQILEYLDESQKAITSTFHGDKLDVIPLSQLVMFIPEFLAQISESGNKR</sequence>
<evidence type="ECO:0000313" key="2">
    <source>
        <dbReference type="EMBL" id="RKF15826.1"/>
    </source>
</evidence>
<reference evidence="2 3" key="1">
    <citation type="submission" date="2018-09" db="EMBL/GenBank/DDBJ databases">
        <authorList>
            <person name="Wang Z."/>
        </authorList>
    </citation>
    <scope>NUCLEOTIDE SEQUENCE [LARGE SCALE GENOMIC DNA]</scope>
    <source>
        <strain evidence="2 3">ALS 81</strain>
    </source>
</reference>
<dbReference type="AlphaFoldDB" id="A0A420E8N6"/>
<dbReference type="InterPro" id="IPR035897">
    <property type="entry name" value="Toll_tir_struct_dom_sf"/>
</dbReference>
<feature type="domain" description="SEFIR" evidence="1">
    <location>
        <begin position="16"/>
        <end position="152"/>
    </location>
</feature>
<name>A0A420E8N6_9ALTE</name>
<dbReference type="SUPFAM" id="SSF52200">
    <property type="entry name" value="Toll/Interleukin receptor TIR domain"/>
    <property type="match status" value="1"/>
</dbReference>
<accession>A0A420E8N6</accession>
<dbReference type="GO" id="GO:0007165">
    <property type="term" value="P:signal transduction"/>
    <property type="evidence" value="ECO:0007669"/>
    <property type="project" value="InterPro"/>
</dbReference>
<evidence type="ECO:0000259" key="1">
    <source>
        <dbReference type="PROSITE" id="PS51534"/>
    </source>
</evidence>
<proteinExistence type="predicted"/>
<organism evidence="2 3">
    <name type="scientific">Alginatibacterium sediminis</name>
    <dbReference type="NCBI Taxonomy" id="2164068"/>
    <lineage>
        <taxon>Bacteria</taxon>
        <taxon>Pseudomonadati</taxon>
        <taxon>Pseudomonadota</taxon>
        <taxon>Gammaproteobacteria</taxon>
        <taxon>Alteromonadales</taxon>
        <taxon>Alteromonadaceae</taxon>
        <taxon>Alginatibacterium</taxon>
    </lineage>
</organism>
<dbReference type="InterPro" id="IPR013568">
    <property type="entry name" value="SEFIR_dom"/>
</dbReference>
<dbReference type="Proteomes" id="UP000286482">
    <property type="component" value="Unassembled WGS sequence"/>
</dbReference>
<evidence type="ECO:0000313" key="3">
    <source>
        <dbReference type="Proteomes" id="UP000286482"/>
    </source>
</evidence>
<keyword evidence="3" id="KW-1185">Reference proteome</keyword>
<dbReference type="InterPro" id="IPR000157">
    <property type="entry name" value="TIR_dom"/>
</dbReference>
<gene>
    <name evidence="2" type="ORF">DBZ36_15750</name>
</gene>
<dbReference type="Gene3D" id="3.40.50.10140">
    <property type="entry name" value="Toll/interleukin-1 receptor homology (TIR) domain"/>
    <property type="match status" value="1"/>
</dbReference>
<dbReference type="Pfam" id="PF13676">
    <property type="entry name" value="TIR_2"/>
    <property type="match status" value="1"/>
</dbReference>